<reference evidence="1" key="1">
    <citation type="submission" date="2018-05" db="EMBL/GenBank/DDBJ databases">
        <authorList>
            <person name="Lanie J.A."/>
            <person name="Ng W.-L."/>
            <person name="Kazmierczak K.M."/>
            <person name="Andrzejewski T.M."/>
            <person name="Davidsen T.M."/>
            <person name="Wayne K.J."/>
            <person name="Tettelin H."/>
            <person name="Glass J.I."/>
            <person name="Rusch D."/>
            <person name="Podicherti R."/>
            <person name="Tsui H.-C.T."/>
            <person name="Winkler M.E."/>
        </authorList>
    </citation>
    <scope>NUCLEOTIDE SEQUENCE</scope>
</reference>
<gene>
    <name evidence="1" type="ORF">METZ01_LOCUS28421</name>
</gene>
<proteinExistence type="predicted"/>
<accession>A0A381QBX5</accession>
<dbReference type="AlphaFoldDB" id="A0A381QBX5"/>
<protein>
    <submittedName>
        <fullName evidence="1">Uncharacterized protein</fullName>
    </submittedName>
</protein>
<evidence type="ECO:0000313" key="1">
    <source>
        <dbReference type="EMBL" id="SUZ75567.1"/>
    </source>
</evidence>
<organism evidence="1">
    <name type="scientific">marine metagenome</name>
    <dbReference type="NCBI Taxonomy" id="408172"/>
    <lineage>
        <taxon>unclassified sequences</taxon>
        <taxon>metagenomes</taxon>
        <taxon>ecological metagenomes</taxon>
    </lineage>
</organism>
<name>A0A381QBX5_9ZZZZ</name>
<dbReference type="PROSITE" id="PS51257">
    <property type="entry name" value="PROKAR_LIPOPROTEIN"/>
    <property type="match status" value="1"/>
</dbReference>
<dbReference type="EMBL" id="UINC01001249">
    <property type="protein sequence ID" value="SUZ75567.1"/>
    <property type="molecule type" value="Genomic_DNA"/>
</dbReference>
<sequence>MKNLKKLFIIFIATLTAIACGEPEIPVELFDVMDKGAFARKMSQTGKYNFFDIPNSSIELHVEYYDEAKGANIAEFAIDIEYVDIIHGGSKSKARTSFQTISSSEFVMNSDGYLSSDISLPFTGALAAVGATAADIDGGAYFRYHFTITKKDGTVFTNDNTGPNMKSSNAIRALFYLDVAIVCPSALEGTFNTVTLGWCGLTSSSMSFEWEKAGAENLYAVVGGDFSYGAYFTCYGGWTGKPMGNLKVQDACGILSPTGASQWSEVYMFNDVDLSADRTTLVIDWVNDYGEAGVTDMTNWSGGLWPAGLN</sequence>